<name>A0A524RSB6_9CHRO</name>
<feature type="compositionally biased region" description="Pro residues" evidence="1">
    <location>
        <begin position="60"/>
        <end position="69"/>
    </location>
</feature>
<feature type="domain" description="Autotransporter" evidence="3">
    <location>
        <begin position="742"/>
        <end position="1015"/>
    </location>
</feature>
<dbReference type="Gene3D" id="2.40.128.130">
    <property type="entry name" value="Autotransporter beta-domain"/>
    <property type="match status" value="1"/>
</dbReference>
<evidence type="ECO:0000256" key="1">
    <source>
        <dbReference type="SAM" id="MobiDB-lite"/>
    </source>
</evidence>
<feature type="region of interest" description="Disordered" evidence="1">
    <location>
        <begin position="60"/>
        <end position="90"/>
    </location>
</feature>
<dbReference type="Proteomes" id="UP000317990">
    <property type="component" value="Unassembled WGS sequence"/>
</dbReference>
<dbReference type="InterPro" id="IPR036709">
    <property type="entry name" value="Autotransporte_beta_dom_sf"/>
</dbReference>
<dbReference type="PROSITE" id="PS51208">
    <property type="entry name" value="AUTOTRANSPORTER"/>
    <property type="match status" value="1"/>
</dbReference>
<dbReference type="SMART" id="SM00869">
    <property type="entry name" value="Autotransporter"/>
    <property type="match status" value="1"/>
</dbReference>
<proteinExistence type="predicted"/>
<dbReference type="SUPFAM" id="SSF103515">
    <property type="entry name" value="Autotransporter"/>
    <property type="match status" value="1"/>
</dbReference>
<dbReference type="InterPro" id="IPR005546">
    <property type="entry name" value="Autotransporte_beta"/>
</dbReference>
<accession>A0A524RSB6</accession>
<dbReference type="AlphaFoldDB" id="A0A524RSB6"/>
<reference evidence="4 5" key="1">
    <citation type="journal article" date="2019" name="mSystems">
        <title>Life at home and on the roam: Genomic adaptions reflect the dual lifestyle of an intracellular, facultative symbiont.</title>
        <authorList>
            <person name="Burgsdorf I."/>
        </authorList>
    </citation>
    <scope>NUCLEOTIDE SEQUENCE [LARGE SCALE GENOMIC DNA]</scope>
    <source>
        <strain evidence="4">277cV</strain>
    </source>
</reference>
<evidence type="ECO:0000313" key="5">
    <source>
        <dbReference type="Proteomes" id="UP000317990"/>
    </source>
</evidence>
<keyword evidence="2" id="KW-0472">Membrane</keyword>
<sequence>MIAWPYRTSSHALWPWAAGAVMAFSGWLSVQAMPTGPGMPVPPDWPELSMPDPPYPYPPYPDPYPPAPEMPEEIPVPADPEMPAGPNSPQCTISSATVTCSGDLSNGVEVDGGEVYGIDGMIYSIYNSLIVNGLTSDIAPETGGRGITFTNADNSDIAITVDTGSFSINTDDIGIYASSIGLGDISIKMTGDISTNNDGGKGIYAFGGNTEVKVNGNINTSGDFSEAIYAGSRFIGNTNVKVNANLNTSGNSSPGIYAHSDAETMVMMTGDINTLGDLSQGIYARSTDGNTTVDVNGNISTFGVHSHGIHAISDKIFGNVSHGIDIPSYNGDVNVHKYDWKWIETEGENSDGVRAYSNTDAGDIFVGIYGRISTNGALSRAIHASGNQDIAILAKGVFTTVGTDSDVIYATSDSGNINIKLSDSIIEAVNGNGIRFEGGSDIGINKLEIDPGIPTIISGSGIFQRDGETYTGIDIRGGDGNESILNRGILITPGIIDLGGGRNAFKNRTGATFVSGESVILGRGNEFANWGDFSPGGRRNVQKTILTGNFVSMNDSNFTVTLKPTAKGLKNDKLIINGMATLEGGKVRVKGVKYAYDDSYTILTASDGINGKFDGVIDTLFIDNSLSYVNDSVILSSTSKGTKASRFARTANQRSVASQGLDTLLASGQSNAVTQAVLNLTTADQAEAAYDGLSGEVHASLKGALLGADQLKMAAINRRIHRQLSQPGAQPAATAFGNLSSFVDDQSGFWITGYRSESETDASFNTAEMDTDLDGILLGMERELAEHWRFGVLGGYGQTAVDQPERSSFASVDTWSLGLYGGADNSASSLSFGAIYSSDAVDTSRSIHIDDLSEHLSASYGAHGWQLFTEVAHQIEAGNVQLEPFAGLSSSHRNTNAFSESGGDAALTASSDISRTTFTTLGMRSAIALGDVIQARAMLGWRHGFGDANPSSALALQGAATSPVMGAAIAEAGLVTELGVEASLTERASLDVAYNGRYGDGTIDHGFNADLKLKF</sequence>
<feature type="transmembrane region" description="Helical" evidence="2">
    <location>
        <begin position="12"/>
        <end position="30"/>
    </location>
</feature>
<comment type="caution">
    <text evidence="4">The sequence shown here is derived from an EMBL/GenBank/DDBJ whole genome shotgun (WGS) entry which is preliminary data.</text>
</comment>
<keyword evidence="2" id="KW-0812">Transmembrane</keyword>
<dbReference type="Pfam" id="PF03797">
    <property type="entry name" value="Autotransporter"/>
    <property type="match status" value="1"/>
</dbReference>
<protein>
    <submittedName>
        <fullName evidence="4">Autotransporter domain-containing protein</fullName>
    </submittedName>
</protein>
<evidence type="ECO:0000313" key="4">
    <source>
        <dbReference type="EMBL" id="TGG96849.1"/>
    </source>
</evidence>
<keyword evidence="2" id="KW-1133">Transmembrane helix</keyword>
<evidence type="ECO:0000259" key="3">
    <source>
        <dbReference type="PROSITE" id="PS51208"/>
    </source>
</evidence>
<evidence type="ECO:0000256" key="2">
    <source>
        <dbReference type="SAM" id="Phobius"/>
    </source>
</evidence>
<dbReference type="EMBL" id="SRMO01000001">
    <property type="protein sequence ID" value="TGG96849.1"/>
    <property type="molecule type" value="Genomic_DNA"/>
</dbReference>
<organism evidence="4 5">
    <name type="scientific">Aphanocapsa feldmannii 277cV</name>
    <dbReference type="NCBI Taxonomy" id="2507553"/>
    <lineage>
        <taxon>Bacteria</taxon>
        <taxon>Bacillati</taxon>
        <taxon>Cyanobacteriota</taxon>
        <taxon>Cyanophyceae</taxon>
        <taxon>Oscillatoriophycideae</taxon>
        <taxon>Chroococcales</taxon>
        <taxon>Microcystaceae</taxon>
        <taxon>Aphanocapsa</taxon>
    </lineage>
</organism>
<gene>
    <name evidence="4" type="ORF">ERJ67_00425</name>
</gene>